<evidence type="ECO:0000259" key="2">
    <source>
        <dbReference type="Pfam" id="PF00171"/>
    </source>
</evidence>
<dbReference type="EMBL" id="QFWQ01000003">
    <property type="protein sequence ID" value="RCS30651.1"/>
    <property type="molecule type" value="Genomic_DNA"/>
</dbReference>
<dbReference type="Gene3D" id="3.40.309.10">
    <property type="entry name" value="Aldehyde Dehydrogenase, Chain A, domain 2"/>
    <property type="match status" value="1"/>
</dbReference>
<dbReference type="InterPro" id="IPR015590">
    <property type="entry name" value="Aldehyde_DH_dom"/>
</dbReference>
<dbReference type="Proteomes" id="UP000252387">
    <property type="component" value="Unassembled WGS sequence"/>
</dbReference>
<reference evidence="3 4" key="1">
    <citation type="submission" date="2018-05" db="EMBL/GenBank/DDBJ databases">
        <title>Draft genome sequence of Rhodanobacter denitrificans Yn1 isolated from gold copper mine.</title>
        <authorList>
            <person name="Yang N."/>
            <person name="Mazhar H.S."/>
            <person name="Rensing C."/>
        </authorList>
    </citation>
    <scope>NUCLEOTIDE SEQUENCE [LARGE SCALE GENOMIC DNA]</scope>
    <source>
        <strain evidence="3 4">Yn1</strain>
    </source>
</reference>
<keyword evidence="4" id="KW-1185">Reference proteome</keyword>
<dbReference type="RefSeq" id="WP_114340731.1">
    <property type="nucleotide sequence ID" value="NZ_QFWQ01000003.1"/>
</dbReference>
<dbReference type="InterPro" id="IPR016161">
    <property type="entry name" value="Ald_DH/histidinol_DH"/>
</dbReference>
<evidence type="ECO:0000313" key="3">
    <source>
        <dbReference type="EMBL" id="RCS30651.1"/>
    </source>
</evidence>
<dbReference type="InterPro" id="IPR016163">
    <property type="entry name" value="Ald_DH_C"/>
</dbReference>
<dbReference type="OrthoDB" id="5687308at2"/>
<dbReference type="PANTHER" id="PTHR42804:SF1">
    <property type="entry name" value="ALDEHYDE DEHYDROGENASE-RELATED"/>
    <property type="match status" value="1"/>
</dbReference>
<dbReference type="SUPFAM" id="SSF53720">
    <property type="entry name" value="ALDH-like"/>
    <property type="match status" value="1"/>
</dbReference>
<evidence type="ECO:0000256" key="1">
    <source>
        <dbReference type="ARBA" id="ARBA00009986"/>
    </source>
</evidence>
<dbReference type="PANTHER" id="PTHR42804">
    <property type="entry name" value="ALDEHYDE DEHYDROGENASE"/>
    <property type="match status" value="1"/>
</dbReference>
<gene>
    <name evidence="3" type="ORF">DEO45_02395</name>
</gene>
<sequence length="122" mass="12938">MGTVSRRPAATCGVGPALTVIPYSTVDEAVRIANDSPYGLSGAVWANDVDEGLAVARKIRTDTFSINGAYADLSAPFGRFTQSGIGREFGSEGLDHYVELKAVYVRPGSPLDMFRSLKLPVG</sequence>
<accession>A0A368KFG9</accession>
<comment type="similarity">
    <text evidence="1">Belongs to the aldehyde dehydrogenase family.</text>
</comment>
<proteinExistence type="inferred from homology"/>
<comment type="caution">
    <text evidence="3">The sequence shown here is derived from an EMBL/GenBank/DDBJ whole genome shotgun (WGS) entry which is preliminary data.</text>
</comment>
<dbReference type="GO" id="GO:0016620">
    <property type="term" value="F:oxidoreductase activity, acting on the aldehyde or oxo group of donors, NAD or NADP as acceptor"/>
    <property type="evidence" value="ECO:0007669"/>
    <property type="project" value="InterPro"/>
</dbReference>
<dbReference type="Pfam" id="PF00171">
    <property type="entry name" value="Aldedh"/>
    <property type="match status" value="1"/>
</dbReference>
<protein>
    <submittedName>
        <fullName evidence="3">Aldehyde dehydrogenase family protein</fullName>
    </submittedName>
</protein>
<feature type="domain" description="Aldehyde dehydrogenase" evidence="2">
    <location>
        <begin position="15"/>
        <end position="103"/>
    </location>
</feature>
<name>A0A368KFG9_9GAMM</name>
<evidence type="ECO:0000313" key="4">
    <source>
        <dbReference type="Proteomes" id="UP000252387"/>
    </source>
</evidence>
<organism evidence="3 4">
    <name type="scientific">Rhodanobacter denitrificans</name>
    <dbReference type="NCBI Taxonomy" id="666685"/>
    <lineage>
        <taxon>Bacteria</taxon>
        <taxon>Pseudomonadati</taxon>
        <taxon>Pseudomonadota</taxon>
        <taxon>Gammaproteobacteria</taxon>
        <taxon>Lysobacterales</taxon>
        <taxon>Rhodanobacteraceae</taxon>
        <taxon>Rhodanobacter</taxon>
    </lineage>
</organism>
<dbReference type="AlphaFoldDB" id="A0A368KFG9"/>